<dbReference type="Proteomes" id="UP000587415">
    <property type="component" value="Unassembled WGS sequence"/>
</dbReference>
<dbReference type="SUPFAM" id="SSF90123">
    <property type="entry name" value="ABC transporter transmembrane region"/>
    <property type="match status" value="1"/>
</dbReference>
<dbReference type="GO" id="GO:0030253">
    <property type="term" value="P:protein secretion by the type I secretion system"/>
    <property type="evidence" value="ECO:0007669"/>
    <property type="project" value="InterPro"/>
</dbReference>
<evidence type="ECO:0000256" key="5">
    <source>
        <dbReference type="ARBA" id="ARBA00022989"/>
    </source>
</evidence>
<evidence type="ECO:0000256" key="4">
    <source>
        <dbReference type="ARBA" id="ARBA00022840"/>
    </source>
</evidence>
<keyword evidence="4 11" id="KW-0067">ATP-binding</keyword>
<organism evidence="11 12">
    <name type="scientific">Brevundimonas alba</name>
    <dbReference type="NCBI Taxonomy" id="74314"/>
    <lineage>
        <taxon>Bacteria</taxon>
        <taxon>Pseudomonadati</taxon>
        <taxon>Pseudomonadota</taxon>
        <taxon>Alphaproteobacteria</taxon>
        <taxon>Caulobacterales</taxon>
        <taxon>Caulobacteraceae</taxon>
        <taxon>Brevundimonas</taxon>
    </lineage>
</organism>
<evidence type="ECO:0000256" key="7">
    <source>
        <dbReference type="SAM" id="MobiDB-lite"/>
    </source>
</evidence>
<feature type="compositionally biased region" description="Polar residues" evidence="7">
    <location>
        <begin position="588"/>
        <end position="602"/>
    </location>
</feature>
<dbReference type="GO" id="GO:0005886">
    <property type="term" value="C:plasma membrane"/>
    <property type="evidence" value="ECO:0007669"/>
    <property type="project" value="UniProtKB-SubCell"/>
</dbReference>
<dbReference type="PROSITE" id="PS50893">
    <property type="entry name" value="ABC_TRANSPORTER_2"/>
    <property type="match status" value="1"/>
</dbReference>
<dbReference type="GO" id="GO:0030256">
    <property type="term" value="C:type I protein secretion system complex"/>
    <property type="evidence" value="ECO:0007669"/>
    <property type="project" value="InterPro"/>
</dbReference>
<evidence type="ECO:0000259" key="9">
    <source>
        <dbReference type="PROSITE" id="PS50893"/>
    </source>
</evidence>
<evidence type="ECO:0000313" key="12">
    <source>
        <dbReference type="Proteomes" id="UP000587415"/>
    </source>
</evidence>
<reference evidence="11 12" key="1">
    <citation type="submission" date="2020-03" db="EMBL/GenBank/DDBJ databases">
        <title>Genomic Encyclopedia of Type Strains, Phase IV (KMG-IV): sequencing the most valuable type-strain genomes for metagenomic binning, comparative biology and taxonomic classification.</title>
        <authorList>
            <person name="Goeker M."/>
        </authorList>
    </citation>
    <scope>NUCLEOTIDE SEQUENCE [LARGE SCALE GENOMIC DNA]</scope>
    <source>
        <strain evidence="11 12">DSM 4736</strain>
    </source>
</reference>
<feature type="domain" description="ABC transmembrane type-1" evidence="10">
    <location>
        <begin position="26"/>
        <end position="300"/>
    </location>
</feature>
<dbReference type="SUPFAM" id="SSF52540">
    <property type="entry name" value="P-loop containing nucleoside triphosphate hydrolases"/>
    <property type="match status" value="1"/>
</dbReference>
<dbReference type="InterPro" id="IPR010128">
    <property type="entry name" value="ATPase_T1SS_PrtD-like"/>
</dbReference>
<dbReference type="InterPro" id="IPR017871">
    <property type="entry name" value="ABC_transporter-like_CS"/>
</dbReference>
<dbReference type="InterPro" id="IPR003593">
    <property type="entry name" value="AAA+_ATPase"/>
</dbReference>
<dbReference type="InterPro" id="IPR011527">
    <property type="entry name" value="ABC1_TM_dom"/>
</dbReference>
<evidence type="ECO:0000256" key="2">
    <source>
        <dbReference type="ARBA" id="ARBA00022692"/>
    </source>
</evidence>
<dbReference type="EMBL" id="JAATJM010000001">
    <property type="protein sequence ID" value="NJC41406.1"/>
    <property type="molecule type" value="Genomic_DNA"/>
</dbReference>
<dbReference type="InterPro" id="IPR027417">
    <property type="entry name" value="P-loop_NTPase"/>
</dbReference>
<sequence>MKNLLPSKPGTEPLAEALKACQTHFVWAAIFSALVNLLYLTPTLYMMQVYDRVVPTGGLTTLVLITAVAVFALAALAGLDWLRGRLMLRAGLRLDRMLSGKVLARVMDLQAKSPNTQALREFDNVRSAISGQGMLALFDAPWTPIYLACCFLLHPAIGGLTLIGGLILFSLAWLNERDTRPRLGKAIQSQNSAYAAQEAVAGQSEVVRALGMRQSSIARQIDQRRAATAAQADAQLTGGKYSGAIKFLRLVMQSAALGLAALLAVKGDISPGSIIASSVLLSRAVAPIELLVGVWPTLVQARASWKTMTDLFASTASVERERTTLPDPKGKLQVEAVTVKFPDTEAPQLRSVSLTLQPGQTLGVVGASGSGKTTLARVIAGALKAQAGTVRLDGAEYEAREGDELARWIGYLPQVPSLFAGSIKDNISRFATATGVDQETADRGAVKAAMAAGAHELILRLPNGYDTQLGPFGQGLSAGQAQRVALARALYNDPVLLVLDEPNSNLDQEGEAALMQAILGAAARGASVVIIAHRAGVLARVDRLLMMRDGVVQMEGPREEVLERMRAAAPKAPGQPAPGQAAAGQPANVTRLTDPSQTRRAQ</sequence>
<dbReference type="AlphaFoldDB" id="A0A7X6BPD2"/>
<dbReference type="PANTHER" id="PTHR43394:SF1">
    <property type="entry name" value="ATP-BINDING CASSETTE SUB-FAMILY B MEMBER 10, MITOCHONDRIAL"/>
    <property type="match status" value="1"/>
</dbReference>
<keyword evidence="3" id="KW-0547">Nucleotide-binding</keyword>
<dbReference type="InterPro" id="IPR036640">
    <property type="entry name" value="ABC1_TM_sf"/>
</dbReference>
<dbReference type="GO" id="GO:0016887">
    <property type="term" value="F:ATP hydrolysis activity"/>
    <property type="evidence" value="ECO:0007669"/>
    <property type="project" value="InterPro"/>
</dbReference>
<dbReference type="Gene3D" id="3.40.50.300">
    <property type="entry name" value="P-loop containing nucleotide triphosphate hydrolases"/>
    <property type="match status" value="1"/>
</dbReference>
<dbReference type="SMART" id="SM00382">
    <property type="entry name" value="AAA"/>
    <property type="match status" value="1"/>
</dbReference>
<dbReference type="GO" id="GO:0015421">
    <property type="term" value="F:ABC-type oligopeptide transporter activity"/>
    <property type="evidence" value="ECO:0007669"/>
    <property type="project" value="TreeGrafter"/>
</dbReference>
<evidence type="ECO:0000313" key="11">
    <source>
        <dbReference type="EMBL" id="NJC41406.1"/>
    </source>
</evidence>
<feature type="transmembrane region" description="Helical" evidence="8">
    <location>
        <begin position="59"/>
        <end position="79"/>
    </location>
</feature>
<comment type="subcellular location">
    <subcellularLocation>
        <location evidence="1">Cell membrane</location>
        <topology evidence="1">Multi-pass membrane protein</topology>
    </subcellularLocation>
</comment>
<dbReference type="PANTHER" id="PTHR43394">
    <property type="entry name" value="ATP-DEPENDENT PERMEASE MDL1, MITOCHONDRIAL"/>
    <property type="match status" value="1"/>
</dbReference>
<dbReference type="NCBIfam" id="TIGR01842">
    <property type="entry name" value="type_I_sec_PrtD"/>
    <property type="match status" value="1"/>
</dbReference>
<feature type="compositionally biased region" description="Low complexity" evidence="7">
    <location>
        <begin position="567"/>
        <end position="587"/>
    </location>
</feature>
<keyword evidence="6 8" id="KW-0472">Membrane</keyword>
<protein>
    <submittedName>
        <fullName evidence="11">ATP-binding cassette subfamily C protein</fullName>
    </submittedName>
</protein>
<keyword evidence="2 8" id="KW-0812">Transmembrane</keyword>
<evidence type="ECO:0000256" key="6">
    <source>
        <dbReference type="ARBA" id="ARBA00023136"/>
    </source>
</evidence>
<dbReference type="PROSITE" id="PS00211">
    <property type="entry name" value="ABC_TRANSPORTER_1"/>
    <property type="match status" value="1"/>
</dbReference>
<evidence type="ECO:0000256" key="8">
    <source>
        <dbReference type="SAM" id="Phobius"/>
    </source>
</evidence>
<keyword evidence="5 8" id="KW-1133">Transmembrane helix</keyword>
<accession>A0A7X6BPD2</accession>
<feature type="transmembrane region" description="Helical" evidence="8">
    <location>
        <begin position="145"/>
        <end position="174"/>
    </location>
</feature>
<keyword evidence="12" id="KW-1185">Reference proteome</keyword>
<gene>
    <name evidence="11" type="ORF">GGQ87_001664</name>
</gene>
<name>A0A7X6BPD2_9CAUL</name>
<dbReference type="InterPro" id="IPR039421">
    <property type="entry name" value="Type_1_exporter"/>
</dbReference>
<comment type="caution">
    <text evidence="11">The sequence shown here is derived from an EMBL/GenBank/DDBJ whole genome shotgun (WGS) entry which is preliminary data.</text>
</comment>
<feature type="region of interest" description="Disordered" evidence="7">
    <location>
        <begin position="564"/>
        <end position="602"/>
    </location>
</feature>
<evidence type="ECO:0000256" key="1">
    <source>
        <dbReference type="ARBA" id="ARBA00004651"/>
    </source>
</evidence>
<dbReference type="Gene3D" id="1.20.1560.10">
    <property type="entry name" value="ABC transporter type 1, transmembrane domain"/>
    <property type="match status" value="1"/>
</dbReference>
<dbReference type="PROSITE" id="PS50929">
    <property type="entry name" value="ABC_TM1F"/>
    <property type="match status" value="1"/>
</dbReference>
<evidence type="ECO:0000256" key="3">
    <source>
        <dbReference type="ARBA" id="ARBA00022741"/>
    </source>
</evidence>
<feature type="transmembrane region" description="Helical" evidence="8">
    <location>
        <begin position="25"/>
        <end position="47"/>
    </location>
</feature>
<evidence type="ECO:0000259" key="10">
    <source>
        <dbReference type="PROSITE" id="PS50929"/>
    </source>
</evidence>
<dbReference type="Pfam" id="PF00005">
    <property type="entry name" value="ABC_tran"/>
    <property type="match status" value="1"/>
</dbReference>
<dbReference type="InterPro" id="IPR003439">
    <property type="entry name" value="ABC_transporter-like_ATP-bd"/>
</dbReference>
<dbReference type="GO" id="GO:0005524">
    <property type="term" value="F:ATP binding"/>
    <property type="evidence" value="ECO:0007669"/>
    <property type="project" value="UniProtKB-KW"/>
</dbReference>
<proteinExistence type="predicted"/>
<dbReference type="Pfam" id="PF00664">
    <property type="entry name" value="ABC_membrane"/>
    <property type="match status" value="1"/>
</dbReference>
<feature type="domain" description="ABC transporter" evidence="9">
    <location>
        <begin position="332"/>
        <end position="574"/>
    </location>
</feature>